<dbReference type="Gene3D" id="2.60.40.10">
    <property type="entry name" value="Immunoglobulins"/>
    <property type="match status" value="1"/>
</dbReference>
<dbReference type="SUPFAM" id="SSF48726">
    <property type="entry name" value="Immunoglobulin"/>
    <property type="match status" value="2"/>
</dbReference>
<dbReference type="SMART" id="SM00408">
    <property type="entry name" value="IGc2"/>
    <property type="match status" value="1"/>
</dbReference>
<evidence type="ECO:0000259" key="6">
    <source>
        <dbReference type="PROSITE" id="PS50835"/>
    </source>
</evidence>
<evidence type="ECO:0000256" key="2">
    <source>
        <dbReference type="ARBA" id="ARBA00023157"/>
    </source>
</evidence>
<feature type="compositionally biased region" description="Polar residues" evidence="3">
    <location>
        <begin position="522"/>
        <end position="534"/>
    </location>
</feature>
<name>A0AAV2LNU1_KNICA</name>
<feature type="chain" id="PRO_5043774537" description="Ig-like domain-containing protein" evidence="5">
    <location>
        <begin position="17"/>
        <end position="559"/>
    </location>
</feature>
<evidence type="ECO:0000256" key="4">
    <source>
        <dbReference type="SAM" id="Phobius"/>
    </source>
</evidence>
<evidence type="ECO:0000256" key="3">
    <source>
        <dbReference type="SAM" id="MobiDB-lite"/>
    </source>
</evidence>
<evidence type="ECO:0000256" key="5">
    <source>
        <dbReference type="SAM" id="SignalP"/>
    </source>
</evidence>
<keyword evidence="4" id="KW-0472">Membrane</keyword>
<dbReference type="GO" id="GO:0007166">
    <property type="term" value="P:cell surface receptor signaling pathway"/>
    <property type="evidence" value="ECO:0007669"/>
    <property type="project" value="TreeGrafter"/>
</dbReference>
<dbReference type="InterPro" id="IPR036179">
    <property type="entry name" value="Ig-like_dom_sf"/>
</dbReference>
<dbReference type="GO" id="GO:0009897">
    <property type="term" value="C:external side of plasma membrane"/>
    <property type="evidence" value="ECO:0007669"/>
    <property type="project" value="TreeGrafter"/>
</dbReference>
<dbReference type="PROSITE" id="PS50835">
    <property type="entry name" value="IG_LIKE"/>
    <property type="match status" value="2"/>
</dbReference>
<dbReference type="GO" id="GO:0004888">
    <property type="term" value="F:transmembrane signaling receptor activity"/>
    <property type="evidence" value="ECO:0007669"/>
    <property type="project" value="TreeGrafter"/>
</dbReference>
<dbReference type="InterPro" id="IPR003598">
    <property type="entry name" value="Ig_sub2"/>
</dbReference>
<evidence type="ECO:0000313" key="7">
    <source>
        <dbReference type="EMBL" id="CAL1601912.1"/>
    </source>
</evidence>
<feature type="region of interest" description="Disordered" evidence="3">
    <location>
        <begin position="522"/>
        <end position="559"/>
    </location>
</feature>
<keyword evidence="4" id="KW-1133">Transmembrane helix</keyword>
<dbReference type="Proteomes" id="UP001497482">
    <property type="component" value="Chromosome 3"/>
</dbReference>
<dbReference type="InterPro" id="IPR013783">
    <property type="entry name" value="Ig-like_fold"/>
</dbReference>
<evidence type="ECO:0000313" key="8">
    <source>
        <dbReference type="Proteomes" id="UP001497482"/>
    </source>
</evidence>
<keyword evidence="1 5" id="KW-0732">Signal</keyword>
<keyword evidence="8" id="KW-1185">Reference proteome</keyword>
<feature type="compositionally biased region" description="Basic and acidic residues" evidence="3">
    <location>
        <begin position="541"/>
        <end position="552"/>
    </location>
</feature>
<feature type="domain" description="Ig-like" evidence="6">
    <location>
        <begin position="314"/>
        <end position="392"/>
    </location>
</feature>
<dbReference type="AlphaFoldDB" id="A0AAV2LNU1"/>
<keyword evidence="4" id="KW-0812">Transmembrane</keyword>
<keyword evidence="2" id="KW-1015">Disulfide bond</keyword>
<accession>A0AAV2LNU1</accession>
<feature type="transmembrane region" description="Helical" evidence="4">
    <location>
        <begin position="420"/>
        <end position="446"/>
    </location>
</feature>
<dbReference type="InterPro" id="IPR050488">
    <property type="entry name" value="Ig_Fc_receptor"/>
</dbReference>
<feature type="signal peptide" evidence="5">
    <location>
        <begin position="1"/>
        <end position="16"/>
    </location>
</feature>
<feature type="domain" description="Ig-like" evidence="6">
    <location>
        <begin position="123"/>
        <end position="214"/>
    </location>
</feature>
<dbReference type="EMBL" id="OZ035825">
    <property type="protein sequence ID" value="CAL1601912.1"/>
    <property type="molecule type" value="Genomic_DNA"/>
</dbReference>
<reference evidence="7 8" key="1">
    <citation type="submission" date="2024-04" db="EMBL/GenBank/DDBJ databases">
        <authorList>
            <person name="Waldvogel A.-M."/>
            <person name="Schoenle A."/>
        </authorList>
    </citation>
    <scope>NUCLEOTIDE SEQUENCE [LARGE SCALE GENOMIC DNA]</scope>
</reference>
<dbReference type="InterPro" id="IPR007110">
    <property type="entry name" value="Ig-like_dom"/>
</dbReference>
<evidence type="ECO:0000256" key="1">
    <source>
        <dbReference type="ARBA" id="ARBA00022729"/>
    </source>
</evidence>
<gene>
    <name evidence="7" type="ORF">KC01_LOCUS29776</name>
</gene>
<dbReference type="Pfam" id="PF13927">
    <property type="entry name" value="Ig_3"/>
    <property type="match status" value="1"/>
</dbReference>
<dbReference type="InterPro" id="IPR003599">
    <property type="entry name" value="Ig_sub"/>
</dbReference>
<sequence length="559" mass="62997">MILHLFLAAFVGLGSAHEDRNLPVLGRPVLFGPSVALVKRAVEFYCELLEHPNNVTILLQLFKEGVYSKPLAESTSLNGEKGVFPVVIKTFHDGNLECVARAQNNTSIQPTTSFHHHLRVVEPVKQAHIVVSSGQTEFFEGRTLELQCELDKGSYVTYYWFLDEHDITETQHRKVYENRLRIIRTTSRDSGSYMCIAQNSYNDTIFSSNPSTVNITIIDIVSAPNISFTVLKENQNYSALVSCSSLRGTPPIMFTLYNMDELMGNVTVQDRQATIKVPIVLRKHLGWLQCRADNGDQSAHSPWIPLEVVPVEGPVTLQFDYSTGSNYAVVGVTIYCRPSKGSHVKFEWFLNKTLLPHIQGPSFYKVVDDPPQRSTLLLAVGRSSVGTYHCKVCDQYDNTTAVRSRGKYLDKEVVNRIPDVVVAVVFGCFACIIGMVCICCTIGFVYRPRTYDVKPVVGVKMKNMLYEDNLEYSEYTEDTGDMKESTMDQFDQASVVSMEDWTCTSDPPPGRAHRTRACTRLASRQTPPAQSCHRTASEQLQQREEREQRLEFSRSLARV</sequence>
<protein>
    <recommendedName>
        <fullName evidence="6">Ig-like domain-containing protein</fullName>
    </recommendedName>
</protein>
<dbReference type="PANTHER" id="PTHR11481:SF60">
    <property type="entry name" value="IG-LIKE DOMAIN-CONTAINING PROTEIN"/>
    <property type="match status" value="1"/>
</dbReference>
<dbReference type="PANTHER" id="PTHR11481">
    <property type="entry name" value="IMMUNOGLOBULIN FC RECEPTOR"/>
    <property type="match status" value="1"/>
</dbReference>
<organism evidence="7 8">
    <name type="scientific">Knipowitschia caucasica</name>
    <name type="common">Caucasian dwarf goby</name>
    <name type="synonym">Pomatoschistus caucasicus</name>
    <dbReference type="NCBI Taxonomy" id="637954"/>
    <lineage>
        <taxon>Eukaryota</taxon>
        <taxon>Metazoa</taxon>
        <taxon>Chordata</taxon>
        <taxon>Craniata</taxon>
        <taxon>Vertebrata</taxon>
        <taxon>Euteleostomi</taxon>
        <taxon>Actinopterygii</taxon>
        <taxon>Neopterygii</taxon>
        <taxon>Teleostei</taxon>
        <taxon>Neoteleostei</taxon>
        <taxon>Acanthomorphata</taxon>
        <taxon>Gobiaria</taxon>
        <taxon>Gobiiformes</taxon>
        <taxon>Gobioidei</taxon>
        <taxon>Gobiidae</taxon>
        <taxon>Gobiinae</taxon>
        <taxon>Knipowitschia</taxon>
    </lineage>
</organism>
<proteinExistence type="predicted"/>
<dbReference type="SMART" id="SM00409">
    <property type="entry name" value="IG"/>
    <property type="match status" value="2"/>
</dbReference>